<protein>
    <submittedName>
        <fullName evidence="1">Uncharacterized protein</fullName>
    </submittedName>
</protein>
<organism evidence="1">
    <name type="scientific">Rhizophora mucronata</name>
    <name type="common">Asiatic mangrove</name>
    <dbReference type="NCBI Taxonomy" id="61149"/>
    <lineage>
        <taxon>Eukaryota</taxon>
        <taxon>Viridiplantae</taxon>
        <taxon>Streptophyta</taxon>
        <taxon>Embryophyta</taxon>
        <taxon>Tracheophyta</taxon>
        <taxon>Spermatophyta</taxon>
        <taxon>Magnoliopsida</taxon>
        <taxon>eudicotyledons</taxon>
        <taxon>Gunneridae</taxon>
        <taxon>Pentapetalae</taxon>
        <taxon>rosids</taxon>
        <taxon>fabids</taxon>
        <taxon>Malpighiales</taxon>
        <taxon>Rhizophoraceae</taxon>
        <taxon>Rhizophora</taxon>
    </lineage>
</organism>
<name>A0A2P2KY26_RHIMU</name>
<proteinExistence type="predicted"/>
<accession>A0A2P2KY26</accession>
<dbReference type="AlphaFoldDB" id="A0A2P2KY26"/>
<reference evidence="1" key="1">
    <citation type="submission" date="2018-02" db="EMBL/GenBank/DDBJ databases">
        <title>Rhizophora mucronata_Transcriptome.</title>
        <authorList>
            <person name="Meera S.P."/>
            <person name="Sreeshan A."/>
            <person name="Augustine A."/>
        </authorList>
    </citation>
    <scope>NUCLEOTIDE SEQUENCE</scope>
    <source>
        <tissue evidence="1">Leaf</tissue>
    </source>
</reference>
<evidence type="ECO:0000313" key="1">
    <source>
        <dbReference type="EMBL" id="MBX10616.1"/>
    </source>
</evidence>
<dbReference type="EMBL" id="GGEC01030132">
    <property type="protein sequence ID" value="MBX10616.1"/>
    <property type="molecule type" value="Transcribed_RNA"/>
</dbReference>
<sequence length="45" mass="5296">MKPFDSIIIETLTNQKQICAWMDKENQTFSDIQNPDKNHSRDNAE</sequence>